<protein>
    <submittedName>
        <fullName evidence="1">Uncharacterized protein</fullName>
    </submittedName>
</protein>
<sequence>MIPDLGILQPVGEVLEVALEGGVLRLLGIGECPILALGTVHDLLHGFPHLAPVIAKFTYGGHCFVLPCC</sequence>
<comment type="caution">
    <text evidence="1">The sequence shown here is derived from an EMBL/GenBank/DDBJ whole genome shotgun (WGS) entry which is preliminary data.</text>
</comment>
<dbReference type="EMBL" id="CAGS01000237">
    <property type="protein sequence ID" value="CCF84132.1"/>
    <property type="molecule type" value="Genomic_DNA"/>
</dbReference>
<organism evidence="1 2">
    <name type="scientific">Nitrolancea hollandica Lb</name>
    <dbReference type="NCBI Taxonomy" id="1129897"/>
    <lineage>
        <taxon>Bacteria</taxon>
        <taxon>Pseudomonadati</taxon>
        <taxon>Thermomicrobiota</taxon>
        <taxon>Thermomicrobia</taxon>
        <taxon>Sphaerobacterales</taxon>
        <taxon>Sphaerobacterineae</taxon>
        <taxon>Sphaerobacteraceae</taxon>
        <taxon>Nitrolancea</taxon>
    </lineage>
</organism>
<reference evidence="1 2" key="1">
    <citation type="journal article" date="2012" name="ISME J.">
        <title>Nitrification expanded: discovery, physiology and genomics of a nitrite-oxidizing bacterium from the phylum Chloroflexi.</title>
        <authorList>
            <person name="Sorokin D.Y."/>
            <person name="Lucker S."/>
            <person name="Vejmelkova D."/>
            <person name="Kostrikina N.A."/>
            <person name="Kleerebezem R."/>
            <person name="Rijpstra W.I."/>
            <person name="Damste J.S."/>
            <person name="Le Paslier D."/>
            <person name="Muyzer G."/>
            <person name="Wagner M."/>
            <person name="van Loosdrecht M.C."/>
            <person name="Daims H."/>
        </authorList>
    </citation>
    <scope>NUCLEOTIDE SEQUENCE [LARGE SCALE GENOMIC DNA]</scope>
    <source>
        <strain evidence="2">none</strain>
    </source>
</reference>
<evidence type="ECO:0000313" key="1">
    <source>
        <dbReference type="EMBL" id="CCF84132.1"/>
    </source>
</evidence>
<keyword evidence="2" id="KW-1185">Reference proteome</keyword>
<gene>
    <name evidence="1" type="ORF">NITHO_3110005</name>
</gene>
<dbReference type="Proteomes" id="UP000004221">
    <property type="component" value="Unassembled WGS sequence"/>
</dbReference>
<evidence type="ECO:0000313" key="2">
    <source>
        <dbReference type="Proteomes" id="UP000004221"/>
    </source>
</evidence>
<proteinExistence type="predicted"/>
<name>I4EHH0_9BACT</name>
<accession>I4EHH0</accession>
<dbReference type="AlphaFoldDB" id="I4EHH0"/>